<dbReference type="AlphaFoldDB" id="A0A564ZB43"/>
<gene>
    <name evidence="1" type="ORF">WMSIL1_LOCUS14179</name>
</gene>
<dbReference type="EMBL" id="CABIJS010000706">
    <property type="protein sequence ID" value="VUZ56589.1"/>
    <property type="molecule type" value="Genomic_DNA"/>
</dbReference>
<name>A0A564ZB43_HYMDI</name>
<reference evidence="1 2" key="1">
    <citation type="submission" date="2019-07" db="EMBL/GenBank/DDBJ databases">
        <authorList>
            <person name="Jastrzebski P J."/>
            <person name="Paukszto L."/>
            <person name="Jastrzebski P J."/>
        </authorList>
    </citation>
    <scope>NUCLEOTIDE SEQUENCE [LARGE SCALE GENOMIC DNA]</scope>
    <source>
        <strain evidence="1 2">WMS-il1</strain>
    </source>
</reference>
<protein>
    <submittedName>
        <fullName evidence="1">Uncharacterized protein</fullName>
    </submittedName>
</protein>
<dbReference type="Proteomes" id="UP000321570">
    <property type="component" value="Unassembled WGS sequence"/>
</dbReference>
<evidence type="ECO:0000313" key="1">
    <source>
        <dbReference type="EMBL" id="VUZ56589.1"/>
    </source>
</evidence>
<evidence type="ECO:0000313" key="2">
    <source>
        <dbReference type="Proteomes" id="UP000321570"/>
    </source>
</evidence>
<sequence>MALGEEYRFSSDGVTRGNEVGRGCSHVGSTTSRASRIPGIEEHCGKESCPIECGGKEVRVSRSMGRWGSSGSSIVVVPVVGLVGADCDGTRVQMPRDEELREEGALDDCRPYLVVVDFTVSHIASNALFTDAFGHLSTWGYFASFSALLVPRCSAST</sequence>
<proteinExistence type="predicted"/>
<organism evidence="1 2">
    <name type="scientific">Hymenolepis diminuta</name>
    <name type="common">Rat tapeworm</name>
    <dbReference type="NCBI Taxonomy" id="6216"/>
    <lineage>
        <taxon>Eukaryota</taxon>
        <taxon>Metazoa</taxon>
        <taxon>Spiralia</taxon>
        <taxon>Lophotrochozoa</taxon>
        <taxon>Platyhelminthes</taxon>
        <taxon>Cestoda</taxon>
        <taxon>Eucestoda</taxon>
        <taxon>Cyclophyllidea</taxon>
        <taxon>Hymenolepididae</taxon>
        <taxon>Hymenolepis</taxon>
    </lineage>
</organism>
<keyword evidence="2" id="KW-1185">Reference proteome</keyword>
<accession>A0A564ZB43</accession>